<organism evidence="2 3">
    <name type="scientific">Roseovarius pelagicus</name>
    <dbReference type="NCBI Taxonomy" id="2980108"/>
    <lineage>
        <taxon>Bacteria</taxon>
        <taxon>Pseudomonadati</taxon>
        <taxon>Pseudomonadota</taxon>
        <taxon>Alphaproteobacteria</taxon>
        <taxon>Rhodobacterales</taxon>
        <taxon>Roseobacteraceae</taxon>
        <taxon>Roseovarius</taxon>
    </lineage>
</organism>
<dbReference type="Proteomes" id="UP001064087">
    <property type="component" value="Chromosome"/>
</dbReference>
<dbReference type="RefSeq" id="WP_263048259.1">
    <property type="nucleotide sequence ID" value="NZ_CP106738.1"/>
</dbReference>
<sequence length="212" mass="22374">MLRFLNLLTPVALAFGMVVPAAAGDLGGITPIKRLEASRMIYRAGLADQDPLMLIVAAKMRKTVPLTFRALAPEGGSAEGADPLSAEAMLNAAAMLAQGDPVMEQLVKDVRFTDVKGVPGGPVYSSTAIAAAKDHKYPQVPFEGGAYAEIYVEGQGQSNLDLFVYDGAGRLVCSDTDITDIAYCGWKPSATAEFTIQVINKGNGTQYSLVTN</sequence>
<keyword evidence="3" id="KW-1185">Reference proteome</keyword>
<feature type="signal peptide" evidence="1">
    <location>
        <begin position="1"/>
        <end position="23"/>
    </location>
</feature>
<reference evidence="2" key="1">
    <citation type="submission" date="2022-10" db="EMBL/GenBank/DDBJ databases">
        <title>Roseovarius pelagicus sp. nov., isolated from Arctic seawater.</title>
        <authorList>
            <person name="Hong Y.W."/>
            <person name="Hwang C.Y."/>
        </authorList>
    </citation>
    <scope>NUCLEOTIDE SEQUENCE</scope>
    <source>
        <strain evidence="2">HL-MP18</strain>
    </source>
</reference>
<name>A0ABY6DEW8_9RHOB</name>
<feature type="chain" id="PRO_5045936516" evidence="1">
    <location>
        <begin position="24"/>
        <end position="212"/>
    </location>
</feature>
<evidence type="ECO:0000313" key="3">
    <source>
        <dbReference type="Proteomes" id="UP001064087"/>
    </source>
</evidence>
<evidence type="ECO:0000256" key="1">
    <source>
        <dbReference type="SAM" id="SignalP"/>
    </source>
</evidence>
<evidence type="ECO:0000313" key="2">
    <source>
        <dbReference type="EMBL" id="UXX83778.1"/>
    </source>
</evidence>
<proteinExistence type="predicted"/>
<dbReference type="EMBL" id="CP106738">
    <property type="protein sequence ID" value="UXX83778.1"/>
    <property type="molecule type" value="Genomic_DNA"/>
</dbReference>
<accession>A0ABY6DEW8</accession>
<keyword evidence="1" id="KW-0732">Signal</keyword>
<protein>
    <submittedName>
        <fullName evidence="2">Uncharacterized protein</fullName>
    </submittedName>
</protein>
<gene>
    <name evidence="2" type="ORF">N7U68_03700</name>
</gene>